<dbReference type="Gene3D" id="2.10.50.10">
    <property type="entry name" value="Tumor Necrosis Factor Receptor, subunit A, domain 2"/>
    <property type="match status" value="1"/>
</dbReference>
<sequence>MLPSVLFLTVLSSVAASSPLQRILQAANETDPSPDLPPGWRDPRRLKLLQLSLVFRPADVVTDDAVQRGDNILPYTEMEELVSCDSCREDAAALFEWSHEAGLAPNETRSIFEDKLCIVPFITCVRLSEALADGGPREGYLIVLTGFPGDREISNVPGILQQRRGRPLVFSDAFYRLRHVMCLWSYQVPMQGTLSDELSKVTSLRALVLLGAGPLAGPLPTTIGELSYLKGLYIQQEMHALNGSIPPSITSLPRLEALTLTSTSFSGSIPEDIGNLRRLRVLEIWDNKEMDGPFPASVTSCRNLTRLKPDGTGLSGHLPGDLGTLSRLDELTLANNELSGELPGSLVQLRRLRVLLLTNNRFSGPLPDGLGTRMDSLRQLDVSFNRFSGPVPASLGNAANLTFLSLERQWPGFSGPMPPELGQLSKLQQLTVAYNQLSGTLPDTLSGWRSVKYLDLRNNNFSGTLEPLSNLTSLEALRVSNNSFGGHLPFGFESFENLTRFDGSNNRLVGLVGRNLSGPVYESIRRLDVHSNLFELSPDLSVFPNLEYADLHSNLITGFSGNGSIPRSLRYLDLRDNRLTALPEGFRSMPSLETLYLANNRINRTGWPIWGRTPDGFCQLGQLNSNVMRQLLDPRVAPPDWGSLTDLDVSNNPINVDVTDFLMPLKWQKEEVQRFDIRTLDQGLSLSNAMLQTLWGFPSLASVHMRDNSITAIDTGGVRLEKLNHADFHNNSLVTIATGYGEWDVFDVEYARFTENPDLRFAAVTDTDIEDLRKNFSRMSTSKPLVPDPQGYLVRGIEGEEGEYECTEFCSIFHQIEVDDTFNSEKLCRCVGGYEGVGMMCAKCPPNKFSNRQIGTKTCKDCPDDAVSDEGSTKCFCPLAYEKRDDEPCAPCTAGSVGVHNSEKGGAGGSRVTWTCRDCLPGLNCSVPVNYNASVLPGFFQLTVQLQSNDSYKNGTREVTTYGSGLTLLPVVMRCPLPSACKGTNRMNGLNICSEGHEGFVCNRCKTGFSRHTPQQPCAPCAPLWVIVLINLLLIVATLIAIFILTALAERAGTSLRAEVPSQLIKIGLSHITAVCGLAFLVFDESLWGDEISSLVGPFFAWSGGVRKATRYGTGGFDRVRNAFRARRRVDSDGSTSLAADTHLRALSVPPSVTNGKEDETAAQDPRQRSVTFQENSRTEPVTPPSCQPSPAEPRKSGRWRQWLDNRGTMMVVILTFIHPTVTKSMLALLRCRPYPYVDGVTPIAAEKSVSLLPTNPMDDMRPRMDLDSHVICRSAEHAPFLWIAVTGLLLWTFSPVVCGVAFLWRHREGLQNYRTRRRVGFLYVGYRKNFYYWDAVLAMRRVLVLLIAQQATAQPRQQLLGWTVVAAVCLALQFAVWPFDGGSMDILNRTELRGLLVWLMSLFVMHFVVMLPEGTSLELTIGLVLVAIVANLVHYIMLAAQICRYGLLQVGYRYTALTDRKKAFARLMSGCVTGCLMSWLIRREEEKRRISPKVFYDWSSAALSTEGHTPAAAAAVSVGCHPSVGRPVHRVVTAMQLTSASVQDAVERLKLTHVPGDFHEFLWSHAFLVQSLRQRRVEMQSRRQGYVVVHLPRPDDREATGWRHMRTSDLSNILRNQHSDKVSTRLESGKLGASHIETQPADSAACLPGYYYVSVEVSEGITLHDLQANLCYVVDELVSREQIHQAALSGMADGSDLEKADTEASTDQQHTGGWRGLYEAFRKAKRTLIEKGSPPEAIPEIFASLAPTVVETPCGHAADDLPMTGSVSPVSSTQSHLQSDSHTAALTPPCHHLMRVDWHRLSSDEKDSVGLSVSAEAVYDAVAAMAACQHSSAAS</sequence>
<dbReference type="InParanoid" id="A0A0G4E9M4"/>
<feature type="transmembrane region" description="Helical" evidence="13">
    <location>
        <begin position="1281"/>
        <end position="1305"/>
    </location>
</feature>
<dbReference type="Pfam" id="PF00560">
    <property type="entry name" value="LRR_1"/>
    <property type="match status" value="2"/>
</dbReference>
<keyword evidence="4 13" id="KW-0812">Transmembrane</keyword>
<dbReference type="SMART" id="SM00369">
    <property type="entry name" value="LRR_TYP"/>
    <property type="match status" value="8"/>
</dbReference>
<evidence type="ECO:0000256" key="1">
    <source>
        <dbReference type="ARBA" id="ARBA00004236"/>
    </source>
</evidence>
<dbReference type="STRING" id="1169540.A0A0G4E9M4"/>
<keyword evidence="5 14" id="KW-0732">Signal</keyword>
<dbReference type="PROSITE" id="PS51450">
    <property type="entry name" value="LRR"/>
    <property type="match status" value="1"/>
</dbReference>
<dbReference type="GO" id="GO:0012505">
    <property type="term" value="C:endomembrane system"/>
    <property type="evidence" value="ECO:0007669"/>
    <property type="project" value="UniProtKB-SubCell"/>
</dbReference>
<dbReference type="InterPro" id="IPR001611">
    <property type="entry name" value="Leu-rich_rpt"/>
</dbReference>
<dbReference type="SUPFAM" id="SSF52058">
    <property type="entry name" value="L domain-like"/>
    <property type="match status" value="1"/>
</dbReference>
<feature type="region of interest" description="Disordered" evidence="12">
    <location>
        <begin position="1149"/>
        <end position="1199"/>
    </location>
</feature>
<feature type="signal peptide" evidence="14">
    <location>
        <begin position="1"/>
        <end position="16"/>
    </location>
</feature>
<dbReference type="Pfam" id="PF13855">
    <property type="entry name" value="LRR_8"/>
    <property type="match status" value="1"/>
</dbReference>
<keyword evidence="8 13" id="KW-0472">Membrane</keyword>
<evidence type="ECO:0000256" key="8">
    <source>
        <dbReference type="ARBA" id="ARBA00023136"/>
    </source>
</evidence>
<feature type="transmembrane region" description="Helical" evidence="13">
    <location>
        <begin position="1464"/>
        <end position="1482"/>
    </location>
</feature>
<dbReference type="SMART" id="SM00364">
    <property type="entry name" value="LRR_BAC"/>
    <property type="match status" value="2"/>
</dbReference>
<keyword evidence="9" id="KW-0675">Receptor</keyword>
<feature type="transmembrane region" description="Helical" evidence="13">
    <location>
        <begin position="1393"/>
        <end position="1410"/>
    </location>
</feature>
<evidence type="ECO:0000256" key="12">
    <source>
        <dbReference type="SAM" id="MobiDB-lite"/>
    </source>
</evidence>
<keyword evidence="6" id="KW-0677">Repeat</keyword>
<keyword evidence="7 13" id="KW-1133">Transmembrane helix</keyword>
<evidence type="ECO:0000256" key="3">
    <source>
        <dbReference type="ARBA" id="ARBA00022614"/>
    </source>
</evidence>
<keyword evidence="10" id="KW-0325">Glycoprotein</keyword>
<evidence type="ECO:0008006" key="17">
    <source>
        <dbReference type="Google" id="ProtNLM"/>
    </source>
</evidence>
<feature type="transmembrane region" description="Helical" evidence="13">
    <location>
        <begin position="1024"/>
        <end position="1048"/>
    </location>
</feature>
<keyword evidence="3" id="KW-0433">Leucine-rich repeat</keyword>
<reference evidence="15 16" key="1">
    <citation type="submission" date="2014-11" db="EMBL/GenBank/DDBJ databases">
        <authorList>
            <person name="Zhu J."/>
            <person name="Qi W."/>
            <person name="Song R."/>
        </authorList>
    </citation>
    <scope>NUCLEOTIDE SEQUENCE [LARGE SCALE GENOMIC DNA]</scope>
</reference>
<dbReference type="EMBL" id="CDMY01000091">
    <property type="protein sequence ID" value="CEL92604.1"/>
    <property type="molecule type" value="Genomic_DNA"/>
</dbReference>
<dbReference type="InterPro" id="IPR032675">
    <property type="entry name" value="LRR_dom_sf"/>
</dbReference>
<dbReference type="PANTHER" id="PTHR48052">
    <property type="entry name" value="UNNAMED PRODUCT"/>
    <property type="match status" value="1"/>
</dbReference>
<evidence type="ECO:0000313" key="16">
    <source>
        <dbReference type="Proteomes" id="UP000041254"/>
    </source>
</evidence>
<dbReference type="PhylomeDB" id="A0A0G4E9M4"/>
<feature type="chain" id="PRO_5005187437" description="EGF-like domain-containing protein" evidence="14">
    <location>
        <begin position="17"/>
        <end position="1836"/>
    </location>
</feature>
<comment type="subcellular location">
    <subcellularLocation>
        <location evidence="1">Cell membrane</location>
    </subcellularLocation>
    <subcellularLocation>
        <location evidence="11">Endomembrane system</location>
        <topology evidence="11">Single-pass membrane protein</topology>
    </subcellularLocation>
</comment>
<keyword evidence="2" id="KW-1003">Cell membrane</keyword>
<evidence type="ECO:0000256" key="4">
    <source>
        <dbReference type="ARBA" id="ARBA00022692"/>
    </source>
</evidence>
<dbReference type="VEuPathDB" id="CryptoDB:Vbra_6882"/>
<evidence type="ECO:0000256" key="5">
    <source>
        <dbReference type="ARBA" id="ARBA00022729"/>
    </source>
</evidence>
<evidence type="ECO:0000256" key="10">
    <source>
        <dbReference type="ARBA" id="ARBA00023180"/>
    </source>
</evidence>
<dbReference type="Gene3D" id="3.80.10.10">
    <property type="entry name" value="Ribonuclease Inhibitor"/>
    <property type="match status" value="4"/>
</dbReference>
<dbReference type="GO" id="GO:0005886">
    <property type="term" value="C:plasma membrane"/>
    <property type="evidence" value="ECO:0007669"/>
    <property type="project" value="UniProtKB-SubCell"/>
</dbReference>
<gene>
    <name evidence="15" type="ORF">Vbra_6882</name>
</gene>
<feature type="compositionally biased region" description="Pro residues" evidence="12">
    <location>
        <begin position="1182"/>
        <end position="1192"/>
    </location>
</feature>
<feature type="transmembrane region" description="Helical" evidence="13">
    <location>
        <begin position="1209"/>
        <end position="1230"/>
    </location>
</feature>
<feature type="compositionally biased region" description="Polar residues" evidence="12">
    <location>
        <begin position="1169"/>
        <end position="1180"/>
    </location>
</feature>
<protein>
    <recommendedName>
        <fullName evidence="17">EGF-like domain-containing protein</fullName>
    </recommendedName>
</protein>
<evidence type="ECO:0000256" key="7">
    <source>
        <dbReference type="ARBA" id="ARBA00022989"/>
    </source>
</evidence>
<evidence type="ECO:0000256" key="13">
    <source>
        <dbReference type="SAM" id="Phobius"/>
    </source>
</evidence>
<organism evidence="15 16">
    <name type="scientific">Vitrella brassicaformis (strain CCMP3155)</name>
    <dbReference type="NCBI Taxonomy" id="1169540"/>
    <lineage>
        <taxon>Eukaryota</taxon>
        <taxon>Sar</taxon>
        <taxon>Alveolata</taxon>
        <taxon>Colpodellida</taxon>
        <taxon>Vitrellaceae</taxon>
        <taxon>Vitrella</taxon>
    </lineage>
</organism>
<proteinExistence type="predicted"/>
<dbReference type="PANTHER" id="PTHR48052:SF8">
    <property type="entry name" value="LRR RECEPTOR-LIKE SERINE_THREONINE-PROTEIN KINASE FLS2"/>
    <property type="match status" value="1"/>
</dbReference>
<evidence type="ECO:0000256" key="14">
    <source>
        <dbReference type="SAM" id="SignalP"/>
    </source>
</evidence>
<dbReference type="Proteomes" id="UP000041254">
    <property type="component" value="Unassembled WGS sequence"/>
</dbReference>
<dbReference type="InterPro" id="IPR003591">
    <property type="entry name" value="Leu-rich_rpt_typical-subtyp"/>
</dbReference>
<dbReference type="FunFam" id="3.80.10.10:FF:000095">
    <property type="entry name" value="LRR receptor-like serine/threonine-protein kinase GSO1"/>
    <property type="match status" value="1"/>
</dbReference>
<evidence type="ECO:0000256" key="6">
    <source>
        <dbReference type="ARBA" id="ARBA00022737"/>
    </source>
</evidence>
<name>A0A0G4E9M4_VITBC</name>
<dbReference type="SUPFAM" id="SSF52047">
    <property type="entry name" value="RNI-like"/>
    <property type="match status" value="1"/>
</dbReference>
<keyword evidence="16" id="KW-1185">Reference proteome</keyword>
<feature type="transmembrane region" description="Helical" evidence="13">
    <location>
        <begin position="1422"/>
        <end position="1443"/>
    </location>
</feature>
<evidence type="ECO:0000256" key="2">
    <source>
        <dbReference type="ARBA" id="ARBA00022475"/>
    </source>
</evidence>
<accession>A0A0G4E9M4</accession>
<evidence type="ECO:0000313" key="15">
    <source>
        <dbReference type="EMBL" id="CEL92604.1"/>
    </source>
</evidence>
<evidence type="ECO:0000256" key="9">
    <source>
        <dbReference type="ARBA" id="ARBA00023170"/>
    </source>
</evidence>
<dbReference type="OrthoDB" id="406235at2759"/>
<evidence type="ECO:0000256" key="11">
    <source>
        <dbReference type="ARBA" id="ARBA00037847"/>
    </source>
</evidence>